<organism evidence="2 3">
    <name type="scientific">Demequina sediminis</name>
    <dbReference type="NCBI Taxonomy" id="1930058"/>
    <lineage>
        <taxon>Bacteria</taxon>
        <taxon>Bacillati</taxon>
        <taxon>Actinomycetota</taxon>
        <taxon>Actinomycetes</taxon>
        <taxon>Micrococcales</taxon>
        <taxon>Demequinaceae</taxon>
        <taxon>Demequina</taxon>
    </lineage>
</organism>
<dbReference type="InterPro" id="IPR014718">
    <property type="entry name" value="GH-type_carb-bd"/>
</dbReference>
<evidence type="ECO:0000256" key="1">
    <source>
        <dbReference type="SAM" id="MobiDB-lite"/>
    </source>
</evidence>
<evidence type="ECO:0000313" key="2">
    <source>
        <dbReference type="EMBL" id="GAA5519590.1"/>
    </source>
</evidence>
<feature type="region of interest" description="Disordered" evidence="1">
    <location>
        <begin position="241"/>
        <end position="267"/>
    </location>
</feature>
<dbReference type="Proteomes" id="UP001426770">
    <property type="component" value="Unassembled WGS sequence"/>
</dbReference>
<proteinExistence type="predicted"/>
<sequence>MVVPPLMIPRGGALDPAGEGWIGRFGGGALDTCGLDNIGPARDGRGLHGSHHLTPAEDVAITRTPEGDVEVSGVVDSSRVFGRRVTLRRRIRIALGRPEVLVEDVIVNEGPAPADVAVLNHVNFGVPVVVPGTTVSLAALGRTPRDAAAEAVPWEVFPYPVDHTTESVWEHTGLAVDGQGRARAVVRTPAAVSEATLGAPLEAAVSWRAEDLPRCVQWIYPTRGGWALGIEPTNAPLFGTDRSGPHAGAPVLEPGETRTAGVTLTLG</sequence>
<protein>
    <recommendedName>
        <fullName evidence="4">DUF4432 family protein</fullName>
    </recommendedName>
</protein>
<dbReference type="Pfam" id="PF14486">
    <property type="entry name" value="DUF4432"/>
    <property type="match status" value="1"/>
</dbReference>
<evidence type="ECO:0008006" key="4">
    <source>
        <dbReference type="Google" id="ProtNLM"/>
    </source>
</evidence>
<dbReference type="EMBL" id="BAABRR010000011">
    <property type="protein sequence ID" value="GAA5519590.1"/>
    <property type="molecule type" value="Genomic_DNA"/>
</dbReference>
<evidence type="ECO:0000313" key="3">
    <source>
        <dbReference type="Proteomes" id="UP001426770"/>
    </source>
</evidence>
<dbReference type="InterPro" id="IPR027839">
    <property type="entry name" value="DUF4432"/>
</dbReference>
<gene>
    <name evidence="2" type="ORF">Lsed01_02041</name>
</gene>
<name>A0ABP9WIL1_9MICO</name>
<keyword evidence="3" id="KW-1185">Reference proteome</keyword>
<comment type="caution">
    <text evidence="2">The sequence shown here is derived from an EMBL/GenBank/DDBJ whole genome shotgun (WGS) entry which is preliminary data.</text>
</comment>
<reference evidence="2 3" key="1">
    <citation type="submission" date="2024-02" db="EMBL/GenBank/DDBJ databases">
        <title>Lysinimicrobium sediminis NBRC 112286.</title>
        <authorList>
            <person name="Ichikawa N."/>
            <person name="Katano-Makiyama Y."/>
            <person name="Hidaka K."/>
        </authorList>
    </citation>
    <scope>NUCLEOTIDE SEQUENCE [LARGE SCALE GENOMIC DNA]</scope>
    <source>
        <strain evidence="2 3">NBRC 112286</strain>
    </source>
</reference>
<accession>A0ABP9WIL1</accession>
<dbReference type="Gene3D" id="2.70.98.10">
    <property type="match status" value="1"/>
</dbReference>